<evidence type="ECO:0000256" key="3">
    <source>
        <dbReference type="ARBA" id="ARBA00022692"/>
    </source>
</evidence>
<dbReference type="SUPFAM" id="SSF82866">
    <property type="entry name" value="Multidrug efflux transporter AcrB transmembrane domain"/>
    <property type="match status" value="2"/>
</dbReference>
<proteinExistence type="predicted"/>
<feature type="transmembrane region" description="Helical" evidence="6">
    <location>
        <begin position="342"/>
        <end position="359"/>
    </location>
</feature>
<evidence type="ECO:0000256" key="1">
    <source>
        <dbReference type="ARBA" id="ARBA00004651"/>
    </source>
</evidence>
<dbReference type="Proteomes" id="UP001265700">
    <property type="component" value="Unassembled WGS sequence"/>
</dbReference>
<feature type="transmembrane region" description="Helical" evidence="6">
    <location>
        <begin position="365"/>
        <end position="384"/>
    </location>
</feature>
<reference evidence="8 9" key="1">
    <citation type="submission" date="2023-07" db="EMBL/GenBank/DDBJ databases">
        <title>Sorghum-associated microbial communities from plants grown in Nebraska, USA.</title>
        <authorList>
            <person name="Schachtman D."/>
        </authorList>
    </citation>
    <scope>NUCLEOTIDE SEQUENCE [LARGE SCALE GENOMIC DNA]</scope>
    <source>
        <strain evidence="8 9">4249</strain>
    </source>
</reference>
<feature type="transmembrane region" description="Helical" evidence="6">
    <location>
        <begin position="301"/>
        <end position="322"/>
    </location>
</feature>
<evidence type="ECO:0000256" key="6">
    <source>
        <dbReference type="SAM" id="Phobius"/>
    </source>
</evidence>
<evidence type="ECO:0000256" key="5">
    <source>
        <dbReference type="ARBA" id="ARBA00023136"/>
    </source>
</evidence>
<accession>A0ABU1WU41</accession>
<dbReference type="PANTHER" id="PTHR33406">
    <property type="entry name" value="MEMBRANE PROTEIN MJ1562-RELATED"/>
    <property type="match status" value="1"/>
</dbReference>
<sequence>MTRRAGTVLLLWLLAVVAGVVVAANSRYNADMSFFLPSEPTPGQQVMVDQLKEGAVSRLLMVGIEGGDETARADLSVDLRQRLQASGQFLSVQNGEAGSQDAEREHLMQHRYLLSPEVTPQRFTVDGLKSAIADSIDLLTSPAGLMIKPLLPRDPTGELWAQIQRLDAGAEPDSVEGVWASRDGLRALLLLQTAAEGSDTDGQAQAIDGVRRAFDEARQAIGVSDAQLQMSGPGLFAVNARATIKEEVTRLSLIGISCIVLVLLLVYRSPLLLGLGLLPVASGALAGIVAVSLAFGTVYGITIGFGMALIGEAVDYAIYYFVQSGPMGAAAWRQRFWPTVRLGVLTSVAGFGALLFSGFPGLAQLGLYALTGVVTAALVTRFVLPELAPQHLRGRDLNGLGLLLSRFFEGLRRARWAVVALAVVAAGYLVTERDRLWTPDIAVLSPASVEDLKVDAALRADMGAPDARYMVVLSAADADTALQMAEQAAPKLDQLVGDGVIGSYDNPARFLPSKQTQRARQAALPEPDVLRTRLIEAQADSPLAASNLEPFIADVAAARTQPLLERAALGSSGLGLLVDSLLVQRAGGWSVLLPLHPPVASNGGEFADIDGAAVQTALAGTDAHFIDLKTELDTLYDDYLRGAITLSLAGVCVIVLLLGATLRSPRRLAAVLLPLVLAIVFVIAGLQLAGETLHLLHLVGLLLVVAVGSNYGLFFDRAEGQADLEPSTVAAMGVANLTTTLGFGVLGFSTVPVLHAMGVTVGPGAVLVLLLAAMFKR</sequence>
<keyword evidence="4 6" id="KW-1133">Transmembrane helix</keyword>
<dbReference type="InterPro" id="IPR004869">
    <property type="entry name" value="MMPL_dom"/>
</dbReference>
<feature type="transmembrane region" description="Helical" evidence="6">
    <location>
        <begin position="668"/>
        <end position="689"/>
    </location>
</feature>
<dbReference type="InterPro" id="IPR050545">
    <property type="entry name" value="Mycobact_MmpL"/>
</dbReference>
<keyword evidence="5 6" id="KW-0472">Membrane</keyword>
<evidence type="ECO:0000313" key="9">
    <source>
        <dbReference type="Proteomes" id="UP001265700"/>
    </source>
</evidence>
<feature type="transmembrane region" description="Helical" evidence="6">
    <location>
        <begin position="695"/>
        <end position="715"/>
    </location>
</feature>
<feature type="transmembrane region" description="Helical" evidence="6">
    <location>
        <begin position="639"/>
        <end position="661"/>
    </location>
</feature>
<dbReference type="Gene3D" id="1.20.1640.10">
    <property type="entry name" value="Multidrug efflux transporter AcrB transmembrane domain"/>
    <property type="match status" value="2"/>
</dbReference>
<evidence type="ECO:0000259" key="7">
    <source>
        <dbReference type="Pfam" id="PF03176"/>
    </source>
</evidence>
<keyword evidence="9" id="KW-1185">Reference proteome</keyword>
<comment type="subcellular location">
    <subcellularLocation>
        <location evidence="1">Cell membrane</location>
        <topology evidence="1">Multi-pass membrane protein</topology>
    </subcellularLocation>
</comment>
<feature type="transmembrane region" description="Helical" evidence="6">
    <location>
        <begin position="754"/>
        <end position="775"/>
    </location>
</feature>
<dbReference type="RefSeq" id="WP_310321202.1">
    <property type="nucleotide sequence ID" value="NZ_JAVDWU010000011.1"/>
</dbReference>
<gene>
    <name evidence="8" type="ORF">J2W49_004437</name>
</gene>
<comment type="caution">
    <text evidence="8">The sequence shown here is derived from an EMBL/GenBank/DDBJ whole genome shotgun (WGS) entry which is preliminary data.</text>
</comment>
<dbReference type="PANTHER" id="PTHR33406:SF13">
    <property type="entry name" value="MEMBRANE PROTEIN YDFJ"/>
    <property type="match status" value="1"/>
</dbReference>
<name>A0ABU1WU41_9BURK</name>
<dbReference type="EMBL" id="JAVDWU010000011">
    <property type="protein sequence ID" value="MDR7152461.1"/>
    <property type="molecule type" value="Genomic_DNA"/>
</dbReference>
<keyword evidence="2" id="KW-1003">Cell membrane</keyword>
<dbReference type="Pfam" id="PF03176">
    <property type="entry name" value="MMPL"/>
    <property type="match status" value="1"/>
</dbReference>
<feature type="transmembrane region" description="Helical" evidence="6">
    <location>
        <begin position="727"/>
        <end position="748"/>
    </location>
</feature>
<evidence type="ECO:0000256" key="4">
    <source>
        <dbReference type="ARBA" id="ARBA00022989"/>
    </source>
</evidence>
<feature type="transmembrane region" description="Helical" evidence="6">
    <location>
        <begin position="248"/>
        <end position="267"/>
    </location>
</feature>
<keyword evidence="3 6" id="KW-0812">Transmembrane</keyword>
<evidence type="ECO:0000313" key="8">
    <source>
        <dbReference type="EMBL" id="MDR7152461.1"/>
    </source>
</evidence>
<feature type="domain" description="Membrane transport protein MMPL" evidence="7">
    <location>
        <begin position="170"/>
        <end position="388"/>
    </location>
</feature>
<protein>
    <submittedName>
        <fullName evidence="8">Exporter</fullName>
    </submittedName>
</protein>
<organism evidence="8 9">
    <name type="scientific">Hydrogenophaga palleronii</name>
    <dbReference type="NCBI Taxonomy" id="65655"/>
    <lineage>
        <taxon>Bacteria</taxon>
        <taxon>Pseudomonadati</taxon>
        <taxon>Pseudomonadota</taxon>
        <taxon>Betaproteobacteria</taxon>
        <taxon>Burkholderiales</taxon>
        <taxon>Comamonadaceae</taxon>
        <taxon>Hydrogenophaga</taxon>
    </lineage>
</organism>
<evidence type="ECO:0000256" key="2">
    <source>
        <dbReference type="ARBA" id="ARBA00022475"/>
    </source>
</evidence>
<feature type="transmembrane region" description="Helical" evidence="6">
    <location>
        <begin position="274"/>
        <end position="295"/>
    </location>
</feature>